<dbReference type="OrthoDB" id="407150at2759"/>
<dbReference type="SUPFAM" id="SSF53335">
    <property type="entry name" value="S-adenosyl-L-methionine-dependent methyltransferases"/>
    <property type="match status" value="1"/>
</dbReference>
<dbReference type="InterPro" id="IPR029063">
    <property type="entry name" value="SAM-dependent_MTases_sf"/>
</dbReference>
<reference evidence="2" key="1">
    <citation type="submission" date="2021-02" db="EMBL/GenBank/DDBJ databases">
        <authorList>
            <person name="Dougan E. K."/>
            <person name="Rhodes N."/>
            <person name="Thang M."/>
            <person name="Chan C."/>
        </authorList>
    </citation>
    <scope>NUCLEOTIDE SEQUENCE</scope>
</reference>
<feature type="chain" id="PRO_5033015059" evidence="1">
    <location>
        <begin position="20"/>
        <end position="269"/>
    </location>
</feature>
<feature type="signal peptide" evidence="1">
    <location>
        <begin position="1"/>
        <end position="19"/>
    </location>
</feature>
<dbReference type="Gene3D" id="3.40.50.150">
    <property type="entry name" value="Vaccinia Virus protein VP39"/>
    <property type="match status" value="1"/>
</dbReference>
<dbReference type="AlphaFoldDB" id="A0A812PUQ7"/>
<keyword evidence="1" id="KW-0732">Signal</keyword>
<accession>A0A812PUQ7</accession>
<proteinExistence type="predicted"/>
<comment type="caution">
    <text evidence="2">The sequence shown here is derived from an EMBL/GenBank/DDBJ whole genome shotgun (WGS) entry which is preliminary data.</text>
</comment>
<dbReference type="EMBL" id="CAJNIZ010013359">
    <property type="protein sequence ID" value="CAE7347547.1"/>
    <property type="molecule type" value="Genomic_DNA"/>
</dbReference>
<protein>
    <submittedName>
        <fullName evidence="2">Nadsyn1 protein</fullName>
    </submittedName>
</protein>
<evidence type="ECO:0000313" key="2">
    <source>
        <dbReference type="EMBL" id="CAE7347547.1"/>
    </source>
</evidence>
<sequence length="269" mass="30052">MARYRALLCLLLAVALCCALNATILYRGGVWRAYFLPTEDVWDSIHAHGKGLAGGIWQYNQSKLESSTMMKYLSSKSYESIWDVSCNVGFMLSSLLSKHPSAKHFGTDISNVMVESTRQNCPSCVAAQFDLGNLRHPGIAAQEVVHEAWHREDVPRSFDVILVSDVLLFIRWGGIPPVLLRCDCCCSIFRKWAVPSQKAFMENIASLAHDEVVFSYNQGNLIVVTMMQELGVKFDDQYKIWRVPGTAKQGRYLLSHQKSGLRSGLSGVA</sequence>
<organism evidence="2 3">
    <name type="scientific">Symbiodinium pilosum</name>
    <name type="common">Dinoflagellate</name>
    <dbReference type="NCBI Taxonomy" id="2952"/>
    <lineage>
        <taxon>Eukaryota</taxon>
        <taxon>Sar</taxon>
        <taxon>Alveolata</taxon>
        <taxon>Dinophyceae</taxon>
        <taxon>Suessiales</taxon>
        <taxon>Symbiodiniaceae</taxon>
        <taxon>Symbiodinium</taxon>
    </lineage>
</organism>
<name>A0A812PUQ7_SYMPI</name>
<dbReference type="Proteomes" id="UP000649617">
    <property type="component" value="Unassembled WGS sequence"/>
</dbReference>
<evidence type="ECO:0000313" key="3">
    <source>
        <dbReference type="Proteomes" id="UP000649617"/>
    </source>
</evidence>
<evidence type="ECO:0000256" key="1">
    <source>
        <dbReference type="SAM" id="SignalP"/>
    </source>
</evidence>
<gene>
    <name evidence="2" type="primary">nadsyn1</name>
    <name evidence="2" type="ORF">SPIL2461_LOCUS8243</name>
</gene>
<keyword evidence="3" id="KW-1185">Reference proteome</keyword>